<feature type="signal peptide" evidence="2">
    <location>
        <begin position="1"/>
        <end position="20"/>
    </location>
</feature>
<evidence type="ECO:0000313" key="4">
    <source>
        <dbReference type="Proteomes" id="UP000255024"/>
    </source>
</evidence>
<evidence type="ECO:0000256" key="1">
    <source>
        <dbReference type="SAM" id="Coils"/>
    </source>
</evidence>
<keyword evidence="1" id="KW-0175">Coiled coil</keyword>
<keyword evidence="4" id="KW-1185">Reference proteome</keyword>
<keyword evidence="2" id="KW-0732">Signal</keyword>
<protein>
    <recommendedName>
        <fullName evidence="5">Adhesion protein FadA</fullName>
    </recommendedName>
</protein>
<evidence type="ECO:0000313" key="3">
    <source>
        <dbReference type="EMBL" id="STZ69882.1"/>
    </source>
</evidence>
<dbReference type="AlphaFoldDB" id="A0A378U6D9"/>
<proteinExistence type="predicted"/>
<evidence type="ECO:0008006" key="5">
    <source>
        <dbReference type="Google" id="ProtNLM"/>
    </source>
</evidence>
<dbReference type="RefSeq" id="WP_115092499.1">
    <property type="nucleotide sequence ID" value="NZ_CP068107.1"/>
</dbReference>
<feature type="chain" id="PRO_5016623548" description="Adhesion protein FadA" evidence="2">
    <location>
        <begin position="21"/>
        <end position="155"/>
    </location>
</feature>
<accession>A0A378U6D9</accession>
<dbReference type="Proteomes" id="UP000255024">
    <property type="component" value="Unassembled WGS sequence"/>
</dbReference>
<dbReference type="EMBL" id="UGQL01000002">
    <property type="protein sequence ID" value="STZ69882.1"/>
    <property type="molecule type" value="Genomic_DNA"/>
</dbReference>
<evidence type="ECO:0000256" key="2">
    <source>
        <dbReference type="SAM" id="SignalP"/>
    </source>
</evidence>
<name>A0A378U6D9_MYROD</name>
<sequence>MKKTFLIAGMMLLGTTAMQAQEVQKEESTTILPEVPVAEIVESAVEEAPTMSTEELKAFEQEQKQIERERKAELKKQKEIAKTQKKIQKATEKLNKTKAKYNKENDTFNRDMALGKIAPVQELKIKTKLHKYQTQIANLEFDIKAEEYKYETLTK</sequence>
<gene>
    <name evidence="3" type="ORF">NCTC11179_03407</name>
</gene>
<organism evidence="3 4">
    <name type="scientific">Myroides odoratus</name>
    <name type="common">Flavobacterium odoratum</name>
    <dbReference type="NCBI Taxonomy" id="256"/>
    <lineage>
        <taxon>Bacteria</taxon>
        <taxon>Pseudomonadati</taxon>
        <taxon>Bacteroidota</taxon>
        <taxon>Flavobacteriia</taxon>
        <taxon>Flavobacteriales</taxon>
        <taxon>Flavobacteriaceae</taxon>
        <taxon>Myroides</taxon>
    </lineage>
</organism>
<reference evidence="3 4" key="1">
    <citation type="submission" date="2018-06" db="EMBL/GenBank/DDBJ databases">
        <authorList>
            <consortium name="Pathogen Informatics"/>
            <person name="Doyle S."/>
        </authorList>
    </citation>
    <scope>NUCLEOTIDE SEQUENCE [LARGE SCALE GENOMIC DNA]</scope>
    <source>
        <strain evidence="3 4">NCTC11179</strain>
    </source>
</reference>
<feature type="coiled-coil region" evidence="1">
    <location>
        <begin position="56"/>
        <end position="107"/>
    </location>
</feature>